<dbReference type="InParanoid" id="Q22HH5"/>
<dbReference type="RefSeq" id="XP_001032389.2">
    <property type="nucleotide sequence ID" value="XM_001032389.2"/>
</dbReference>
<feature type="transmembrane region" description="Helical" evidence="2">
    <location>
        <begin position="258"/>
        <end position="281"/>
    </location>
</feature>
<feature type="transmembrane region" description="Helical" evidence="2">
    <location>
        <begin position="148"/>
        <end position="172"/>
    </location>
</feature>
<keyword evidence="2 3" id="KW-0812">Transmembrane</keyword>
<proteinExistence type="predicted"/>
<evidence type="ECO:0000256" key="2">
    <source>
        <dbReference type="SAM" id="Phobius"/>
    </source>
</evidence>
<keyword evidence="2" id="KW-1133">Transmembrane helix</keyword>
<feature type="transmembrane region" description="Helical" evidence="2">
    <location>
        <begin position="492"/>
        <end position="510"/>
    </location>
</feature>
<evidence type="ECO:0000313" key="3">
    <source>
        <dbReference type="EMBL" id="EAR84726.2"/>
    </source>
</evidence>
<dbReference type="Proteomes" id="UP000009168">
    <property type="component" value="Unassembled WGS sequence"/>
</dbReference>
<dbReference type="AlphaFoldDB" id="Q22HH5"/>
<reference evidence="4" key="1">
    <citation type="journal article" date="2006" name="PLoS Biol.">
        <title>Macronuclear genome sequence of the ciliate Tetrahymena thermophila, a model eukaryote.</title>
        <authorList>
            <person name="Eisen J.A."/>
            <person name="Coyne R.S."/>
            <person name="Wu M."/>
            <person name="Wu D."/>
            <person name="Thiagarajan M."/>
            <person name="Wortman J.R."/>
            <person name="Badger J.H."/>
            <person name="Ren Q."/>
            <person name="Amedeo P."/>
            <person name="Jones K.M."/>
            <person name="Tallon L.J."/>
            <person name="Delcher A.L."/>
            <person name="Salzberg S.L."/>
            <person name="Silva J.C."/>
            <person name="Haas B.J."/>
            <person name="Majoros W.H."/>
            <person name="Farzad M."/>
            <person name="Carlton J.M."/>
            <person name="Smith R.K. Jr."/>
            <person name="Garg J."/>
            <person name="Pearlman R.E."/>
            <person name="Karrer K.M."/>
            <person name="Sun L."/>
            <person name="Manning G."/>
            <person name="Elde N.C."/>
            <person name="Turkewitz A.P."/>
            <person name="Asai D.J."/>
            <person name="Wilkes D.E."/>
            <person name="Wang Y."/>
            <person name="Cai H."/>
            <person name="Collins K."/>
            <person name="Stewart B.A."/>
            <person name="Lee S.R."/>
            <person name="Wilamowska K."/>
            <person name="Weinberg Z."/>
            <person name="Ruzzo W.L."/>
            <person name="Wloga D."/>
            <person name="Gaertig J."/>
            <person name="Frankel J."/>
            <person name="Tsao C.-C."/>
            <person name="Gorovsky M.A."/>
            <person name="Keeling P.J."/>
            <person name="Waller R.F."/>
            <person name="Patron N.J."/>
            <person name="Cherry J.M."/>
            <person name="Stover N.A."/>
            <person name="Krieger C.J."/>
            <person name="del Toro C."/>
            <person name="Ryder H.F."/>
            <person name="Williamson S.C."/>
            <person name="Barbeau R.A."/>
            <person name="Hamilton E.P."/>
            <person name="Orias E."/>
        </authorList>
    </citation>
    <scope>NUCLEOTIDE SEQUENCE [LARGE SCALE GENOMIC DNA]</scope>
    <source>
        <strain evidence="4">SB210</strain>
    </source>
</reference>
<sequence length="811" mass="95675">MADQKRQRFIELVNQLGKQALIVQDLTKDCSQYQKCFIFQLETKRILKVLNDEVCDEYITKLKQYFYKIYLNNILIDQNRYYQLLQFNEKLKKDQKPNLMLGADQQIKKCNKDVQAKVKEYYDAIINQRIVGESQSLSTPLEGFGKIILFYLGTILSILLWPFLYCVCRFFYRKNFQLLFKLLVKSSFPLFYASAQTSKIRIIQQNIQTDCKQLENQNLEAKQEKIIFSDQVIFEDSKQQLNTYTVCSFNLKGFSTYLLVFIYCSLCFSSLFLNIFGYSYINQNPNSLYSELFRINIIILIYILLNTGTYLLITRQGNYLKLISEKEELLDLMNKRDIIPNSLYLNFILDPIDKNLVRSFKYYEEAFYSGRVCYDFQNKKNENIKELKDDIQEDFYSSDDKEVVLSKKWISGVGIFTQYLFQPRKSVADELPHVCKADLPFYTNNNIYPTWTAVRKNILKFYNNFFYPTVFVITMGLLTNYSYLQYNSSMDQYQLLIIVTLWINLILYILTQLNNRSLKKFFQSRYYALQRLGFMISLDSNLSFKTINKELPTMDIFCSKSLQTWYDLRVITMSYKIESSHGWINQLVVELFLLIIEAVSQFINSDGSFEDQLVHMNPYLRYLLILALFQRVTTFLLPSLLQQARINEEFIIHKQQLLQNQKKIKQIRHNLSQNQENGFEALNQVGKSSNLFGNKAEIFSYQAQKALRRAAWYSSAVVKDENKKSFNKTVDVNRFKNSQIAYLDELIKSYEDILQNMEKDIKIHKIFIFDIKPVTFQFLGFIITSLVSSISLKIVNILNINAVKSCHLESQ</sequence>
<gene>
    <name evidence="3" type="ORF">TTHERM_00637280</name>
</gene>
<feature type="transmembrane region" description="Helical" evidence="2">
    <location>
        <begin position="623"/>
        <end position="641"/>
    </location>
</feature>
<evidence type="ECO:0000256" key="1">
    <source>
        <dbReference type="SAM" id="Coils"/>
    </source>
</evidence>
<keyword evidence="1" id="KW-0175">Coiled coil</keyword>
<dbReference type="KEGG" id="tet:TTHERM_00637280"/>
<feature type="transmembrane region" description="Helical" evidence="2">
    <location>
        <begin position="293"/>
        <end position="313"/>
    </location>
</feature>
<name>Q22HH5_TETTS</name>
<protein>
    <submittedName>
        <fullName evidence="3">Transmembrane protein, putative</fullName>
    </submittedName>
</protein>
<feature type="transmembrane region" description="Helical" evidence="2">
    <location>
        <begin position="465"/>
        <end position="486"/>
    </location>
</feature>
<dbReference type="HOGENOM" id="CLU_388584_0_0_1"/>
<evidence type="ECO:0000313" key="4">
    <source>
        <dbReference type="Proteomes" id="UP000009168"/>
    </source>
</evidence>
<organism evidence="3 4">
    <name type="scientific">Tetrahymena thermophila (strain SB210)</name>
    <dbReference type="NCBI Taxonomy" id="312017"/>
    <lineage>
        <taxon>Eukaryota</taxon>
        <taxon>Sar</taxon>
        <taxon>Alveolata</taxon>
        <taxon>Ciliophora</taxon>
        <taxon>Intramacronucleata</taxon>
        <taxon>Oligohymenophorea</taxon>
        <taxon>Hymenostomatida</taxon>
        <taxon>Tetrahymenina</taxon>
        <taxon>Tetrahymenidae</taxon>
        <taxon>Tetrahymena</taxon>
    </lineage>
</organism>
<dbReference type="EMBL" id="GG662588">
    <property type="protein sequence ID" value="EAR84726.2"/>
    <property type="molecule type" value="Genomic_DNA"/>
</dbReference>
<accession>Q22HH5</accession>
<keyword evidence="2" id="KW-0472">Membrane</keyword>
<keyword evidence="4" id="KW-1185">Reference proteome</keyword>
<feature type="coiled-coil region" evidence="1">
    <location>
        <begin position="204"/>
        <end position="231"/>
    </location>
</feature>
<dbReference type="GeneID" id="7832805"/>
<feature type="transmembrane region" description="Helical" evidence="2">
    <location>
        <begin position="583"/>
        <end position="603"/>
    </location>
</feature>